<keyword evidence="2" id="KW-1185">Reference proteome</keyword>
<dbReference type="Proteomes" id="UP000821845">
    <property type="component" value="Chromosome 1"/>
</dbReference>
<evidence type="ECO:0000313" key="2">
    <source>
        <dbReference type="Proteomes" id="UP000821845"/>
    </source>
</evidence>
<gene>
    <name evidence="1" type="ORF">HPB50_007412</name>
</gene>
<proteinExistence type="predicted"/>
<name>A0ACB7TE90_HYAAI</name>
<evidence type="ECO:0000313" key="1">
    <source>
        <dbReference type="EMBL" id="KAH6945135.1"/>
    </source>
</evidence>
<organism evidence="1 2">
    <name type="scientific">Hyalomma asiaticum</name>
    <name type="common">Tick</name>
    <dbReference type="NCBI Taxonomy" id="266040"/>
    <lineage>
        <taxon>Eukaryota</taxon>
        <taxon>Metazoa</taxon>
        <taxon>Ecdysozoa</taxon>
        <taxon>Arthropoda</taxon>
        <taxon>Chelicerata</taxon>
        <taxon>Arachnida</taxon>
        <taxon>Acari</taxon>
        <taxon>Parasitiformes</taxon>
        <taxon>Ixodida</taxon>
        <taxon>Ixodoidea</taxon>
        <taxon>Ixodidae</taxon>
        <taxon>Hyalomminae</taxon>
        <taxon>Hyalomma</taxon>
    </lineage>
</organism>
<dbReference type="EMBL" id="CM023481">
    <property type="protein sequence ID" value="KAH6945135.1"/>
    <property type="molecule type" value="Genomic_DNA"/>
</dbReference>
<protein>
    <submittedName>
        <fullName evidence="1">Uncharacterized protein</fullName>
    </submittedName>
</protein>
<reference evidence="1" key="1">
    <citation type="submission" date="2020-05" db="EMBL/GenBank/DDBJ databases">
        <title>Large-scale comparative analyses of tick genomes elucidate their genetic diversity and vector capacities.</title>
        <authorList>
            <person name="Jia N."/>
            <person name="Wang J."/>
            <person name="Shi W."/>
            <person name="Du L."/>
            <person name="Sun Y."/>
            <person name="Zhan W."/>
            <person name="Jiang J."/>
            <person name="Wang Q."/>
            <person name="Zhang B."/>
            <person name="Ji P."/>
            <person name="Sakyi L.B."/>
            <person name="Cui X."/>
            <person name="Yuan T."/>
            <person name="Jiang B."/>
            <person name="Yang W."/>
            <person name="Lam T.T.-Y."/>
            <person name="Chang Q."/>
            <person name="Ding S."/>
            <person name="Wang X."/>
            <person name="Zhu J."/>
            <person name="Ruan X."/>
            <person name="Zhao L."/>
            <person name="Wei J."/>
            <person name="Que T."/>
            <person name="Du C."/>
            <person name="Cheng J."/>
            <person name="Dai P."/>
            <person name="Han X."/>
            <person name="Huang E."/>
            <person name="Gao Y."/>
            <person name="Liu J."/>
            <person name="Shao H."/>
            <person name="Ye R."/>
            <person name="Li L."/>
            <person name="Wei W."/>
            <person name="Wang X."/>
            <person name="Wang C."/>
            <person name="Yang T."/>
            <person name="Huo Q."/>
            <person name="Li W."/>
            <person name="Guo W."/>
            <person name="Chen H."/>
            <person name="Zhou L."/>
            <person name="Ni X."/>
            <person name="Tian J."/>
            <person name="Zhou Y."/>
            <person name="Sheng Y."/>
            <person name="Liu T."/>
            <person name="Pan Y."/>
            <person name="Xia L."/>
            <person name="Li J."/>
            <person name="Zhao F."/>
            <person name="Cao W."/>
        </authorList>
    </citation>
    <scope>NUCLEOTIDE SEQUENCE</scope>
    <source>
        <strain evidence="1">Hyas-2018</strain>
    </source>
</reference>
<comment type="caution">
    <text evidence="1">The sequence shown here is derived from an EMBL/GenBank/DDBJ whole genome shotgun (WGS) entry which is preliminary data.</text>
</comment>
<sequence>MRRSQAAVCRRFCMRVRGSFSRHPTVARCTMTWLLRLSGGVVVPTATQANLALPRSCSEDRRAGDAGEAGEVSRRQGWSVSRDYGAGDHDANHAL</sequence>
<accession>A0ACB7TE90</accession>